<keyword evidence="2" id="KW-1185">Reference proteome</keyword>
<reference evidence="1 2" key="1">
    <citation type="journal article" date="2023" name="bioRxiv">
        <title>High-quality genome assemblies of four members of thePodospora anserinaspecies complex.</title>
        <authorList>
            <person name="Ament-Velasquez S.L."/>
            <person name="Vogan A.A."/>
            <person name="Wallerman O."/>
            <person name="Hartmann F."/>
            <person name="Gautier V."/>
            <person name="Silar P."/>
            <person name="Giraud T."/>
            <person name="Johannesson H."/>
        </authorList>
    </citation>
    <scope>NUCLEOTIDE SEQUENCE [LARGE SCALE GENOMIC DNA]</scope>
    <source>
        <strain evidence="1 2">CBS 124.78</strain>
    </source>
</reference>
<sequence length="59" mass="6671">MTGNCRVLINFACCARPGCYWWERVEAAKPCCRRIELRGRKRRAGLRQKISVGDGSLGT</sequence>
<evidence type="ECO:0000313" key="1">
    <source>
        <dbReference type="EMBL" id="KAK4677839.1"/>
    </source>
</evidence>
<proteinExistence type="predicted"/>
<protein>
    <submittedName>
        <fullName evidence="1">Uncharacterized protein</fullName>
    </submittedName>
</protein>
<evidence type="ECO:0000313" key="2">
    <source>
        <dbReference type="Proteomes" id="UP001323617"/>
    </source>
</evidence>
<dbReference type="EMBL" id="JAFFHC010000003">
    <property type="protein sequence ID" value="KAK4677839.1"/>
    <property type="molecule type" value="Genomic_DNA"/>
</dbReference>
<organism evidence="1 2">
    <name type="scientific">Podospora pseudoanserina</name>
    <dbReference type="NCBI Taxonomy" id="2609844"/>
    <lineage>
        <taxon>Eukaryota</taxon>
        <taxon>Fungi</taxon>
        <taxon>Dikarya</taxon>
        <taxon>Ascomycota</taxon>
        <taxon>Pezizomycotina</taxon>
        <taxon>Sordariomycetes</taxon>
        <taxon>Sordariomycetidae</taxon>
        <taxon>Sordariales</taxon>
        <taxon>Podosporaceae</taxon>
        <taxon>Podospora</taxon>
    </lineage>
</organism>
<dbReference type="GeneID" id="87960935"/>
<dbReference type="Proteomes" id="UP001323617">
    <property type="component" value="Unassembled WGS sequence"/>
</dbReference>
<comment type="caution">
    <text evidence="1">The sequence shown here is derived from an EMBL/GenBank/DDBJ whole genome shotgun (WGS) entry which is preliminary data.</text>
</comment>
<name>A0ABR0ICE8_9PEZI</name>
<gene>
    <name evidence="1" type="ORF">QC764_0049010</name>
</gene>
<accession>A0ABR0ICE8</accession>
<dbReference type="RefSeq" id="XP_062801309.1">
    <property type="nucleotide sequence ID" value="XM_062940373.1"/>
</dbReference>